<evidence type="ECO:0000313" key="3">
    <source>
        <dbReference type="Proteomes" id="UP001558652"/>
    </source>
</evidence>
<feature type="compositionally biased region" description="Basic residues" evidence="1">
    <location>
        <begin position="74"/>
        <end position="88"/>
    </location>
</feature>
<dbReference type="Proteomes" id="UP001558652">
    <property type="component" value="Unassembled WGS sequence"/>
</dbReference>
<organism evidence="2 3">
    <name type="scientific">Ranatra chinensis</name>
    <dbReference type="NCBI Taxonomy" id="642074"/>
    <lineage>
        <taxon>Eukaryota</taxon>
        <taxon>Metazoa</taxon>
        <taxon>Ecdysozoa</taxon>
        <taxon>Arthropoda</taxon>
        <taxon>Hexapoda</taxon>
        <taxon>Insecta</taxon>
        <taxon>Pterygota</taxon>
        <taxon>Neoptera</taxon>
        <taxon>Paraneoptera</taxon>
        <taxon>Hemiptera</taxon>
        <taxon>Heteroptera</taxon>
        <taxon>Panheteroptera</taxon>
        <taxon>Nepomorpha</taxon>
        <taxon>Nepidae</taxon>
        <taxon>Ranatrinae</taxon>
        <taxon>Ranatra</taxon>
    </lineage>
</organism>
<evidence type="ECO:0000256" key="1">
    <source>
        <dbReference type="SAM" id="MobiDB-lite"/>
    </source>
</evidence>
<feature type="region of interest" description="Disordered" evidence="1">
    <location>
        <begin position="50"/>
        <end position="88"/>
    </location>
</feature>
<accession>A0ABD0YQ86</accession>
<dbReference type="AlphaFoldDB" id="A0ABD0YQ86"/>
<feature type="compositionally biased region" description="Basic and acidic residues" evidence="1">
    <location>
        <begin position="55"/>
        <end position="67"/>
    </location>
</feature>
<comment type="caution">
    <text evidence="2">The sequence shown here is derived from an EMBL/GenBank/DDBJ whole genome shotgun (WGS) entry which is preliminary data.</text>
</comment>
<name>A0ABD0YQ86_9HEMI</name>
<reference evidence="2 3" key="1">
    <citation type="submission" date="2024-07" db="EMBL/GenBank/DDBJ databases">
        <title>Chromosome-level genome assembly of the water stick insect Ranatra chinensis (Heteroptera: Nepidae).</title>
        <authorList>
            <person name="Liu X."/>
        </authorList>
    </citation>
    <scope>NUCLEOTIDE SEQUENCE [LARGE SCALE GENOMIC DNA]</scope>
    <source>
        <strain evidence="2">Cailab_2021Rc</strain>
        <tissue evidence="2">Muscle</tissue>
    </source>
</reference>
<feature type="compositionally biased region" description="Basic residues" evidence="1">
    <location>
        <begin position="1"/>
        <end position="12"/>
    </location>
</feature>
<gene>
    <name evidence="2" type="ORF">AAG570_001281</name>
</gene>
<keyword evidence="3" id="KW-1185">Reference proteome</keyword>
<protein>
    <submittedName>
        <fullName evidence="2">Uncharacterized protein</fullName>
    </submittedName>
</protein>
<proteinExistence type="predicted"/>
<evidence type="ECO:0000313" key="2">
    <source>
        <dbReference type="EMBL" id="KAL1124657.1"/>
    </source>
</evidence>
<sequence>MASKRRNMFHKNKTQETTEKGIVTYANPNIFKGSRTSSQEKKKDVAILPGTGRRQFADLQEKKRAEDGGSPIPGRKRASLKIRTGTRNKRFDQPALGQIPFLGRVLPAQRPCPKLHLILLVLQNGGWYSLANFGSKIESGRK</sequence>
<dbReference type="EMBL" id="JBFDAA010000010">
    <property type="protein sequence ID" value="KAL1124657.1"/>
    <property type="molecule type" value="Genomic_DNA"/>
</dbReference>
<feature type="region of interest" description="Disordered" evidence="1">
    <location>
        <begin position="1"/>
        <end position="21"/>
    </location>
</feature>